<proteinExistence type="predicted"/>
<dbReference type="STRING" id="1186196.SAMN04489841_0349"/>
<dbReference type="Proteomes" id="UP000199114">
    <property type="component" value="Unassembled WGS sequence"/>
</dbReference>
<dbReference type="Pfam" id="PF12840">
    <property type="entry name" value="HTH_20"/>
    <property type="match status" value="1"/>
</dbReference>
<organism evidence="1 2">
    <name type="scientific">Natrinema salaciae</name>
    <dbReference type="NCBI Taxonomy" id="1186196"/>
    <lineage>
        <taxon>Archaea</taxon>
        <taxon>Methanobacteriati</taxon>
        <taxon>Methanobacteriota</taxon>
        <taxon>Stenosarchaea group</taxon>
        <taxon>Halobacteria</taxon>
        <taxon>Halobacteriales</taxon>
        <taxon>Natrialbaceae</taxon>
        <taxon>Natrinema</taxon>
    </lineage>
</organism>
<dbReference type="SUPFAM" id="SSF46785">
    <property type="entry name" value="Winged helix' DNA-binding domain"/>
    <property type="match status" value="1"/>
</dbReference>
<gene>
    <name evidence="1" type="ORF">SAMN04489841_0349</name>
</gene>
<dbReference type="RefSeq" id="WP_090612279.1">
    <property type="nucleotide sequence ID" value="NZ_FOFD01000001.1"/>
</dbReference>
<reference evidence="2" key="1">
    <citation type="submission" date="2016-10" db="EMBL/GenBank/DDBJ databases">
        <authorList>
            <person name="Varghese N."/>
            <person name="Submissions S."/>
        </authorList>
    </citation>
    <scope>NUCLEOTIDE SEQUENCE [LARGE SCALE GENOMIC DNA]</scope>
    <source>
        <strain evidence="2">DSM 25055</strain>
    </source>
</reference>
<evidence type="ECO:0000313" key="2">
    <source>
        <dbReference type="Proteomes" id="UP000199114"/>
    </source>
</evidence>
<dbReference type="Gene3D" id="1.10.10.10">
    <property type="entry name" value="Winged helix-like DNA-binding domain superfamily/Winged helix DNA-binding domain"/>
    <property type="match status" value="1"/>
</dbReference>
<dbReference type="InterPro" id="IPR036388">
    <property type="entry name" value="WH-like_DNA-bd_sf"/>
</dbReference>
<dbReference type="InterPro" id="IPR036390">
    <property type="entry name" value="WH_DNA-bd_sf"/>
</dbReference>
<keyword evidence="2" id="KW-1185">Reference proteome</keyword>
<dbReference type="EMBL" id="FOFD01000001">
    <property type="protein sequence ID" value="SEP71602.1"/>
    <property type="molecule type" value="Genomic_DNA"/>
</dbReference>
<dbReference type="OrthoDB" id="195102at2157"/>
<evidence type="ECO:0008006" key="3">
    <source>
        <dbReference type="Google" id="ProtNLM"/>
    </source>
</evidence>
<dbReference type="AlphaFoldDB" id="A0A1H9A4E0"/>
<accession>A0A1H9A4E0</accession>
<protein>
    <recommendedName>
        <fullName evidence="3">Transcriptional regulator</fullName>
    </recommendedName>
</protein>
<name>A0A1H9A4E0_9EURY</name>
<evidence type="ECO:0000313" key="1">
    <source>
        <dbReference type="EMBL" id="SEP71602.1"/>
    </source>
</evidence>
<sequence>MSTPDRTPTDLESVRERLNVVTQETRFALVQDLLGHPEGLPTLKELDYVNPGKSRTTIRQHLQRLIEVGVVEEVTLPTDRRRNDRPYKFYGISDQGRQFLESHDLLRAEDTLRSIYERVEKTDEIERYEAAPRPER</sequence>